<gene>
    <name evidence="1" type="ORF">PHPALM_37346</name>
</gene>
<sequence>MERLPLKAYEQETRVLLKLSSTGHGVNILQRFGRVVESYIKVMKIEMTEEVRQWRDQLDIERQDIGFACFSAVATVVGLSVSSGA</sequence>
<dbReference type="EMBL" id="NCKW01020378">
    <property type="protein sequence ID" value="POM58060.1"/>
    <property type="molecule type" value="Genomic_DNA"/>
</dbReference>
<accession>A0A2P4WXP0</accession>
<name>A0A2P4WXP0_9STRA</name>
<reference evidence="1 2" key="1">
    <citation type="journal article" date="2017" name="Genome Biol. Evol.">
        <title>Phytophthora megakarya and P. palmivora, closely related causal agents of cacao black pod rot, underwent increases in genome sizes and gene numbers by different mechanisms.</title>
        <authorList>
            <person name="Ali S.S."/>
            <person name="Shao J."/>
            <person name="Lary D.J."/>
            <person name="Kronmiller B."/>
            <person name="Shen D."/>
            <person name="Strem M.D."/>
            <person name="Amoako-Attah I."/>
            <person name="Akrofi A.Y."/>
            <person name="Begoude B.A."/>
            <person name="Ten Hoopen G.M."/>
            <person name="Coulibaly K."/>
            <person name="Kebe B.I."/>
            <person name="Melnick R.L."/>
            <person name="Guiltinan M.J."/>
            <person name="Tyler B.M."/>
            <person name="Meinhardt L.W."/>
            <person name="Bailey B.A."/>
        </authorList>
    </citation>
    <scope>NUCLEOTIDE SEQUENCE [LARGE SCALE GENOMIC DNA]</scope>
    <source>
        <strain evidence="2">sbr112.9</strain>
    </source>
</reference>
<dbReference type="Proteomes" id="UP000237271">
    <property type="component" value="Unassembled WGS sequence"/>
</dbReference>
<keyword evidence="2" id="KW-1185">Reference proteome</keyword>
<dbReference type="AlphaFoldDB" id="A0A2P4WXP0"/>
<keyword evidence="1" id="KW-0418">Kinase</keyword>
<proteinExistence type="predicted"/>
<protein>
    <submittedName>
        <fullName evidence="1">TKL protein kinase</fullName>
    </submittedName>
</protein>
<comment type="caution">
    <text evidence="1">The sequence shown here is derived from an EMBL/GenBank/DDBJ whole genome shotgun (WGS) entry which is preliminary data.</text>
</comment>
<evidence type="ECO:0000313" key="2">
    <source>
        <dbReference type="Proteomes" id="UP000237271"/>
    </source>
</evidence>
<dbReference type="GO" id="GO:0016301">
    <property type="term" value="F:kinase activity"/>
    <property type="evidence" value="ECO:0007669"/>
    <property type="project" value="UniProtKB-KW"/>
</dbReference>
<keyword evidence="1" id="KW-0808">Transferase</keyword>
<organism evidence="1 2">
    <name type="scientific">Phytophthora palmivora</name>
    <dbReference type="NCBI Taxonomy" id="4796"/>
    <lineage>
        <taxon>Eukaryota</taxon>
        <taxon>Sar</taxon>
        <taxon>Stramenopiles</taxon>
        <taxon>Oomycota</taxon>
        <taxon>Peronosporomycetes</taxon>
        <taxon>Peronosporales</taxon>
        <taxon>Peronosporaceae</taxon>
        <taxon>Phytophthora</taxon>
    </lineage>
</organism>
<evidence type="ECO:0000313" key="1">
    <source>
        <dbReference type="EMBL" id="POM58060.1"/>
    </source>
</evidence>